<protein>
    <recommendedName>
        <fullName evidence="2">Putative auto-transporter adhesin head GIN domain-containing protein</fullName>
    </recommendedName>
</protein>
<evidence type="ECO:0000313" key="4">
    <source>
        <dbReference type="Proteomes" id="UP000177230"/>
    </source>
</evidence>
<evidence type="ECO:0000256" key="1">
    <source>
        <dbReference type="SAM" id="SignalP"/>
    </source>
</evidence>
<evidence type="ECO:0000313" key="3">
    <source>
        <dbReference type="EMBL" id="OGF11910.1"/>
    </source>
</evidence>
<accession>A0A1F5RBS6</accession>
<dbReference type="Gene3D" id="2.160.20.120">
    <property type="match status" value="1"/>
</dbReference>
<comment type="caution">
    <text evidence="3">The sequence shown here is derived from an EMBL/GenBank/DDBJ whole genome shotgun (WGS) entry which is preliminary data.</text>
</comment>
<name>A0A1F5RBS6_9BACT</name>
<feature type="signal peptide" evidence="1">
    <location>
        <begin position="1"/>
        <end position="26"/>
    </location>
</feature>
<dbReference type="Pfam" id="PF10988">
    <property type="entry name" value="DUF2807"/>
    <property type="match status" value="1"/>
</dbReference>
<dbReference type="Proteomes" id="UP000177230">
    <property type="component" value="Unassembled WGS sequence"/>
</dbReference>
<reference evidence="3 4" key="1">
    <citation type="journal article" date="2016" name="Nat. Commun.">
        <title>Thousands of microbial genomes shed light on interconnected biogeochemical processes in an aquifer system.</title>
        <authorList>
            <person name="Anantharaman K."/>
            <person name="Brown C.T."/>
            <person name="Hug L.A."/>
            <person name="Sharon I."/>
            <person name="Castelle C.J."/>
            <person name="Probst A.J."/>
            <person name="Thomas B.C."/>
            <person name="Singh A."/>
            <person name="Wilkins M.J."/>
            <person name="Karaoz U."/>
            <person name="Brodie E.L."/>
            <person name="Williams K.H."/>
            <person name="Hubbard S.S."/>
            <person name="Banfield J.F."/>
        </authorList>
    </citation>
    <scope>NUCLEOTIDE SEQUENCE [LARGE SCALE GENOMIC DNA]</scope>
</reference>
<feature type="chain" id="PRO_5009520650" description="Putative auto-transporter adhesin head GIN domain-containing protein" evidence="1">
    <location>
        <begin position="27"/>
        <end position="239"/>
    </location>
</feature>
<keyword evidence="1" id="KW-0732">Signal</keyword>
<organism evidence="3 4">
    <name type="scientific">Candidatus Edwardsbacteria bacterium GWF2_54_11</name>
    <dbReference type="NCBI Taxonomy" id="1817851"/>
    <lineage>
        <taxon>Bacteria</taxon>
        <taxon>Candidatus Edwardsiibacteriota</taxon>
    </lineage>
</organism>
<proteinExistence type="predicted"/>
<dbReference type="PANTHER" id="PTHR39200">
    <property type="entry name" value="HYPOTHETICAL EXPORTED PROTEIN"/>
    <property type="match status" value="1"/>
</dbReference>
<evidence type="ECO:0000259" key="2">
    <source>
        <dbReference type="Pfam" id="PF10988"/>
    </source>
</evidence>
<dbReference type="PANTHER" id="PTHR39200:SF1">
    <property type="entry name" value="AUTO-TRANSPORTER ADHESIN HEAD GIN DOMAIN-CONTAINING PROTEIN-RELATED"/>
    <property type="match status" value="1"/>
</dbReference>
<feature type="domain" description="Putative auto-transporter adhesin head GIN" evidence="2">
    <location>
        <begin position="38"/>
        <end position="223"/>
    </location>
</feature>
<dbReference type="EMBL" id="MFFM01000034">
    <property type="protein sequence ID" value="OGF11910.1"/>
    <property type="molecule type" value="Genomic_DNA"/>
</dbReference>
<dbReference type="InterPro" id="IPR021255">
    <property type="entry name" value="DUF2807"/>
</dbReference>
<dbReference type="AlphaFoldDB" id="A0A1F5RBS6"/>
<gene>
    <name evidence="3" type="ORF">A2024_02655</name>
</gene>
<sequence length="239" mass="25193">MKGLNFKPAAGLIVVCLALISAMAHAGQTISQSRDVSGFDKIQVNGAYDLYITQDKEYSLRIEAEPEVLENILTEVKDGLLVVSDRKPRIRIGLFKSKARKIHLTLPELKELCINGAADVAGQNRIKTGNFSLMVNGAGDVELELEAGDVAATINGAGDIKLKGTAENFDISIDGAGDISASDLASRKASVRISGAGDCRVNASQELTVNIAGSGDVGYQGSPKVVTKNVSGVGRVHRE</sequence>